<dbReference type="Pfam" id="PF01546">
    <property type="entry name" value="Peptidase_M20"/>
    <property type="match status" value="1"/>
</dbReference>
<dbReference type="InterPro" id="IPR002933">
    <property type="entry name" value="Peptidase_M20"/>
</dbReference>
<dbReference type="Proteomes" id="UP001549099">
    <property type="component" value="Unassembled WGS sequence"/>
</dbReference>
<comment type="caution">
    <text evidence="2">The sequence shown here is derived from an EMBL/GenBank/DDBJ whole genome shotgun (WGS) entry which is preliminary data.</text>
</comment>
<dbReference type="SUPFAM" id="SSF53187">
    <property type="entry name" value="Zn-dependent exopeptidases"/>
    <property type="match status" value="1"/>
</dbReference>
<evidence type="ECO:0000259" key="1">
    <source>
        <dbReference type="Pfam" id="PF07687"/>
    </source>
</evidence>
<dbReference type="RefSeq" id="WP_354198837.1">
    <property type="nucleotide sequence ID" value="NZ_JBEPLW010000028.1"/>
</dbReference>
<evidence type="ECO:0000313" key="2">
    <source>
        <dbReference type="EMBL" id="MET3576627.1"/>
    </source>
</evidence>
<dbReference type="PIRSF" id="PIRSF005962">
    <property type="entry name" value="Pept_M20D_amidohydro"/>
    <property type="match status" value="1"/>
</dbReference>
<dbReference type="Pfam" id="PF07687">
    <property type="entry name" value="M20_dimer"/>
    <property type="match status" value="1"/>
</dbReference>
<proteinExistence type="predicted"/>
<dbReference type="InterPro" id="IPR017439">
    <property type="entry name" value="Amidohydrolase"/>
</dbReference>
<dbReference type="Gene3D" id="3.40.630.10">
    <property type="entry name" value="Zn peptidases"/>
    <property type="match status" value="1"/>
</dbReference>
<accession>A0ABV2GE97</accession>
<dbReference type="NCBIfam" id="TIGR01891">
    <property type="entry name" value="amidohydrolases"/>
    <property type="match status" value="1"/>
</dbReference>
<feature type="domain" description="Peptidase M20 dimerisation" evidence="1">
    <location>
        <begin position="187"/>
        <end position="281"/>
    </location>
</feature>
<dbReference type="CDD" id="cd03886">
    <property type="entry name" value="M20_Acy1"/>
    <property type="match status" value="1"/>
</dbReference>
<keyword evidence="3" id="KW-1185">Reference proteome</keyword>
<reference evidence="2 3" key="1">
    <citation type="submission" date="2024-06" db="EMBL/GenBank/DDBJ databases">
        <title>Genomic Encyclopedia of Type Strains, Phase IV (KMG-IV): sequencing the most valuable type-strain genomes for metagenomic binning, comparative biology and taxonomic classification.</title>
        <authorList>
            <person name="Goeker M."/>
        </authorList>
    </citation>
    <scope>NUCLEOTIDE SEQUENCE [LARGE SCALE GENOMIC DNA]</scope>
    <source>
        <strain evidence="2 3">DSM 26128</strain>
    </source>
</reference>
<dbReference type="PANTHER" id="PTHR11014">
    <property type="entry name" value="PEPTIDASE M20 FAMILY MEMBER"/>
    <property type="match status" value="1"/>
</dbReference>
<dbReference type="InterPro" id="IPR011650">
    <property type="entry name" value="Peptidase_M20_dimer"/>
</dbReference>
<dbReference type="Gene3D" id="3.30.70.360">
    <property type="match status" value="1"/>
</dbReference>
<protein>
    <submittedName>
        <fullName evidence="2">Amidohydrolase</fullName>
    </submittedName>
</protein>
<gene>
    <name evidence="2" type="ORF">ABID49_002556</name>
</gene>
<organism evidence="2 3">
    <name type="scientific">Bhargavaea ullalensis</name>
    <dbReference type="NCBI Taxonomy" id="1265685"/>
    <lineage>
        <taxon>Bacteria</taxon>
        <taxon>Bacillati</taxon>
        <taxon>Bacillota</taxon>
        <taxon>Bacilli</taxon>
        <taxon>Bacillales</taxon>
        <taxon>Caryophanaceae</taxon>
        <taxon>Bhargavaea</taxon>
    </lineage>
</organism>
<name>A0ABV2GE97_9BACL</name>
<dbReference type="EMBL" id="JBEPLW010000028">
    <property type="protein sequence ID" value="MET3576627.1"/>
    <property type="molecule type" value="Genomic_DNA"/>
</dbReference>
<evidence type="ECO:0000313" key="3">
    <source>
        <dbReference type="Proteomes" id="UP001549099"/>
    </source>
</evidence>
<dbReference type="SUPFAM" id="SSF55031">
    <property type="entry name" value="Bacterial exopeptidase dimerisation domain"/>
    <property type="match status" value="1"/>
</dbReference>
<sequence>MDLERLVEEIRDEMVNVRREIHMHPELSHEEFKTTRYVRELLSGTSIEWQETGTATGLVGLMNGKAGTGPVLMLRADLDALPLNEETELPFASKQTGVMHACGHDIHTSVLIGTALVLERLRGDWRGTVKFVFQPSEEKPGGAPELIKGGVLENPVPDYAACLHTWPVTDAGKIGIRPGAMTAANDSFSVTVTGTGGHGAHPETAIDPIPVADDIIDSFQRIISRNLSPFDPAVITAGQIHGGTADNVIAKNVKFSGTIRTVNPNTRDYVKKRMEEIAYHTAAASGAEAEVTFSGGTPPVINDGPLVHVLERSLVKSVGRENIEHLEIPSMGSEDFAYYLEQVPGLLFRLGTGNDQDGRTRLGLHSPEIVFDERSIPAGIKAMAGFAVEYLNEGI</sequence>
<dbReference type="InterPro" id="IPR036264">
    <property type="entry name" value="Bact_exopeptidase_dim_dom"/>
</dbReference>
<dbReference type="PANTHER" id="PTHR11014:SF63">
    <property type="entry name" value="METALLOPEPTIDASE, PUTATIVE (AFU_ORTHOLOGUE AFUA_6G09600)-RELATED"/>
    <property type="match status" value="1"/>
</dbReference>